<dbReference type="SMART" id="SM00382">
    <property type="entry name" value="AAA"/>
    <property type="match status" value="1"/>
</dbReference>
<dbReference type="AlphaFoldDB" id="A0A2M7B9H1"/>
<gene>
    <name evidence="3" type="ORF">COS58_00645</name>
</gene>
<dbReference type="InterPro" id="IPR003395">
    <property type="entry name" value="RecF/RecN/SMC_N"/>
</dbReference>
<feature type="coiled-coil region" evidence="1">
    <location>
        <begin position="276"/>
        <end position="325"/>
    </location>
</feature>
<evidence type="ECO:0000313" key="4">
    <source>
        <dbReference type="Proteomes" id="UP000228561"/>
    </source>
</evidence>
<proteinExistence type="predicted"/>
<dbReference type="PANTHER" id="PTHR43977">
    <property type="entry name" value="STRUCTURAL MAINTENANCE OF CHROMOSOMES PROTEIN 3"/>
    <property type="match status" value="1"/>
</dbReference>
<evidence type="ECO:0000256" key="1">
    <source>
        <dbReference type="SAM" id="Coils"/>
    </source>
</evidence>
<dbReference type="EMBL" id="PEVG01000005">
    <property type="protein sequence ID" value="PIU99767.1"/>
    <property type="molecule type" value="Genomic_DNA"/>
</dbReference>
<keyword evidence="1" id="KW-0175">Coiled coil</keyword>
<protein>
    <recommendedName>
        <fullName evidence="2">AAA+ ATPase domain-containing protein</fullName>
    </recommendedName>
</protein>
<comment type="caution">
    <text evidence="3">The sequence shown here is derived from an EMBL/GenBank/DDBJ whole genome shotgun (WGS) entry which is preliminary data.</text>
</comment>
<dbReference type="Pfam" id="PF02463">
    <property type="entry name" value="SMC_N"/>
    <property type="match status" value="1"/>
</dbReference>
<accession>A0A2M7B9H1</accession>
<feature type="coiled-coil region" evidence="1">
    <location>
        <begin position="191"/>
        <end position="249"/>
    </location>
</feature>
<feature type="domain" description="AAA+ ATPase" evidence="2">
    <location>
        <begin position="23"/>
        <end position="753"/>
    </location>
</feature>
<dbReference type="SUPFAM" id="SSF52540">
    <property type="entry name" value="P-loop containing nucleoside triphosphate hydrolases"/>
    <property type="match status" value="1"/>
</dbReference>
<evidence type="ECO:0000259" key="2">
    <source>
        <dbReference type="SMART" id="SM00382"/>
    </source>
</evidence>
<reference evidence="4" key="1">
    <citation type="submission" date="2017-09" db="EMBL/GenBank/DDBJ databases">
        <title>Depth-based differentiation of microbial function through sediment-hosted aquifers and enrichment of novel symbionts in the deep terrestrial subsurface.</title>
        <authorList>
            <person name="Probst A.J."/>
            <person name="Ladd B."/>
            <person name="Jarett J.K."/>
            <person name="Geller-Mcgrath D.E."/>
            <person name="Sieber C.M.K."/>
            <person name="Emerson J.B."/>
            <person name="Anantharaman K."/>
            <person name="Thomas B.C."/>
            <person name="Malmstrom R."/>
            <person name="Stieglmeier M."/>
            <person name="Klingl A."/>
            <person name="Woyke T."/>
            <person name="Ryan C.M."/>
            <person name="Banfield J.F."/>
        </authorList>
    </citation>
    <scope>NUCLEOTIDE SEQUENCE [LARGE SCALE GENOMIC DNA]</scope>
</reference>
<dbReference type="InterPro" id="IPR003593">
    <property type="entry name" value="AAA+_ATPase"/>
</dbReference>
<dbReference type="Proteomes" id="UP000228561">
    <property type="component" value="Unassembled WGS sequence"/>
</dbReference>
<name>A0A2M7B9H1_9BACT</name>
<sequence>MRLKRLELTGFKSFAKHVVLELPAQISAIVGPNGSGKSNIVESIQWALGEQSLKSLRGKKSEDFIFNGSAAVPRLGKASVTLVFDPVRSKTLKMSADLLSANRTSNGVDPGKHLETLGYDEVIISRRAYRDGANEYLINNSQVRLKDVVELLSKLGLGASSHHIISQGESDRILSASLKERREILEDALGLKIFQLKRKEAERKLKRTEENIGQVESLQKEIQPHLKFLKKQSEKVEKALTLRDKLKELCREYFSKEIKYLNKEFERLEAGRTKPLGELKALEEKIKSLRSELEKEEKIVAPAEFLKLENELEDIRLKRSFLERDLGRCEGMIELVESRQKEMAKDSVERSTVLKFLEKLDKHLKEGYTKAVLEKIQKAVDDFSSEIRAQKRATFDSDLDELKKKRNELNISIEDIRYREKEMAIKIAQDKSEAEQKEYFKRGAERELHNAELSASNLRNYLKSFEIEEEKWKNRKDELESEKQSAEHFMGGEIAVFQGLSLESLKDGPWESAEREQIRREIERLKIKLEDSEGVGDEVLKEYRQVKARDDFFSKELSDLDVAEKSLVDLMKELGEKIDNDFQKGVLAINGEFQKFFVTMFGGGTAELKVVKTSRRKKEDEAPTLDEIEVGAPTLKGVGEEKEEEEAEEGIEISVNIPRKRIRSLDMLSGGERALTSIALLFAMTQVNPPPFLVLDEVDAALDESNSQKYARIFKDLSERTQLIIVTHNRETMKQAGILYGVTIGRTGVSQILSIKFEEAEELAAQDKM</sequence>
<dbReference type="Gene3D" id="3.40.50.300">
    <property type="entry name" value="P-loop containing nucleotide triphosphate hydrolases"/>
    <property type="match status" value="2"/>
</dbReference>
<feature type="coiled-coil region" evidence="1">
    <location>
        <begin position="462"/>
        <end position="489"/>
    </location>
</feature>
<feature type="coiled-coil region" evidence="1">
    <location>
        <begin position="373"/>
        <end position="438"/>
    </location>
</feature>
<organism evidence="3 4">
    <name type="scientific">Candidatus Tagabacteria bacterium CG03_land_8_20_14_0_80_41_22</name>
    <dbReference type="NCBI Taxonomy" id="1975020"/>
    <lineage>
        <taxon>Bacteria</taxon>
        <taxon>Candidatus Tagaibacteriota</taxon>
    </lineage>
</organism>
<evidence type="ECO:0000313" key="3">
    <source>
        <dbReference type="EMBL" id="PIU99767.1"/>
    </source>
</evidence>
<dbReference type="InterPro" id="IPR027417">
    <property type="entry name" value="P-loop_NTPase"/>
</dbReference>